<dbReference type="Proteomes" id="UP000016666">
    <property type="component" value="Unassembled WGS sequence"/>
</dbReference>
<organism evidence="5 6">
    <name type="scientific">Anas platyrhynchos platyrhynchos</name>
    <name type="common">Northern mallard</name>
    <dbReference type="NCBI Taxonomy" id="8840"/>
    <lineage>
        <taxon>Eukaryota</taxon>
        <taxon>Metazoa</taxon>
        <taxon>Chordata</taxon>
        <taxon>Craniata</taxon>
        <taxon>Vertebrata</taxon>
        <taxon>Euteleostomi</taxon>
        <taxon>Archelosauria</taxon>
        <taxon>Archosauria</taxon>
        <taxon>Dinosauria</taxon>
        <taxon>Saurischia</taxon>
        <taxon>Theropoda</taxon>
        <taxon>Coelurosauria</taxon>
        <taxon>Aves</taxon>
        <taxon>Neognathae</taxon>
        <taxon>Galloanserae</taxon>
        <taxon>Anseriformes</taxon>
        <taxon>Anatidae</taxon>
        <taxon>Anatinae</taxon>
        <taxon>Anas</taxon>
    </lineage>
</organism>
<proteinExistence type="predicted"/>
<dbReference type="InterPro" id="IPR009030">
    <property type="entry name" value="Growth_fac_rcpt_cys_sf"/>
</dbReference>
<keyword evidence="6" id="KW-1185">Reference proteome</keyword>
<sequence>MPWYGCPRCPGWHPELGAARRDPRPRRASHHSPSAPLVSAVSAGLFENCTGCVLCSEDNGCITCHHRLFLLIWRDGIRQYGMCVHTCPPGYFGVRGLEVNRCTSTWCVRRGPCASERPGVPSLPRGSSPSPELRLGRALGPFAHRAWRLGACPQLTAPLPGRVQVAQLRELLQQRLLHEVQGEVLPAQGSVLPAVPARHRGAARHPRVPRDVRAGALERVERLHPRGPDLRLQVGLGDAGARGPGHPARGGGFMPRAAGDPKVPPEEALPGRKTDCMRYRSVGLGRRSEPPASALDSFAVRSRGFALYPHGSGREGATEERGAKGRGETGWRKVGTTKAGCAGAAEPGERPHLGTIHHK</sequence>
<evidence type="ECO:0000259" key="4">
    <source>
        <dbReference type="Pfam" id="PF15913"/>
    </source>
</evidence>
<feature type="region of interest" description="Disordered" evidence="3">
    <location>
        <begin position="340"/>
        <end position="359"/>
    </location>
</feature>
<feature type="compositionally biased region" description="Basic and acidic residues" evidence="3">
    <location>
        <begin position="312"/>
        <end position="331"/>
    </location>
</feature>
<dbReference type="InterPro" id="IPR051514">
    <property type="entry name" value="R-spondin"/>
</dbReference>
<reference evidence="6" key="1">
    <citation type="submission" date="2017-10" db="EMBL/GenBank/DDBJ databases">
        <title>A new Pekin duck reference genome.</title>
        <authorList>
            <person name="Hou Z.-C."/>
            <person name="Zhou Z.-K."/>
            <person name="Zhu F."/>
            <person name="Hou S.-S."/>
        </authorList>
    </citation>
    <scope>NUCLEOTIDE SEQUENCE [LARGE SCALE GENOMIC DNA]</scope>
</reference>
<evidence type="ECO:0000256" key="1">
    <source>
        <dbReference type="ARBA" id="ARBA00022729"/>
    </source>
</evidence>
<evidence type="ECO:0000313" key="5">
    <source>
        <dbReference type="Ensembl" id="ENSAPLP00000023360.1"/>
    </source>
</evidence>
<reference evidence="5" key="3">
    <citation type="submission" date="2025-09" db="UniProtKB">
        <authorList>
            <consortium name="Ensembl"/>
        </authorList>
    </citation>
    <scope>IDENTIFICATION</scope>
</reference>
<evidence type="ECO:0000256" key="3">
    <source>
        <dbReference type="SAM" id="MobiDB-lite"/>
    </source>
</evidence>
<dbReference type="STRING" id="8840.ENSAPLP00000023360"/>
<dbReference type="SUPFAM" id="SSF57184">
    <property type="entry name" value="Growth factor receptor domain"/>
    <property type="match status" value="1"/>
</dbReference>
<reference evidence="5" key="2">
    <citation type="submission" date="2025-08" db="UniProtKB">
        <authorList>
            <consortium name="Ensembl"/>
        </authorList>
    </citation>
    <scope>IDENTIFICATION</scope>
</reference>
<evidence type="ECO:0000313" key="6">
    <source>
        <dbReference type="Proteomes" id="UP000016666"/>
    </source>
</evidence>
<name>A0A493TCG4_ANAPP</name>
<feature type="region of interest" description="Disordered" evidence="3">
    <location>
        <begin position="310"/>
        <end position="334"/>
    </location>
</feature>
<protein>
    <recommendedName>
        <fullName evidence="4">R-spondin Fu-CRD domain-containing protein</fullName>
    </recommendedName>
</protein>
<dbReference type="GeneTree" id="ENSGT00940000160937"/>
<keyword evidence="1" id="KW-0732">Signal</keyword>
<dbReference type="Gene3D" id="2.10.220.10">
    <property type="entry name" value="Hormone Receptor, Insulin-like Growth Factor Receptor 1, Chain A, domain 2"/>
    <property type="match status" value="1"/>
</dbReference>
<dbReference type="PANTHER" id="PTHR46987">
    <property type="entry name" value="NEUROHYPOPHYSIAL HORMONES, N-TERMINAL DOMAIN CONTAINING PROTEIN"/>
    <property type="match status" value="1"/>
</dbReference>
<dbReference type="InterPro" id="IPR043601">
    <property type="entry name" value="Rspo_Fu-CRD_dom"/>
</dbReference>
<evidence type="ECO:0000256" key="2">
    <source>
        <dbReference type="ARBA" id="ARBA00023180"/>
    </source>
</evidence>
<feature type="domain" description="R-spondin Fu-CRD" evidence="4">
    <location>
        <begin position="49"/>
        <end position="106"/>
    </location>
</feature>
<dbReference type="AlphaFoldDB" id="A0A493TCG4"/>
<keyword evidence="2" id="KW-0325">Glycoprotein</keyword>
<dbReference type="Pfam" id="PF15913">
    <property type="entry name" value="Furin-like_2"/>
    <property type="match status" value="1"/>
</dbReference>
<accession>A0A493TCG4</accession>
<dbReference type="Ensembl" id="ENSAPLT00000039257.1">
    <property type="protein sequence ID" value="ENSAPLP00000023360.1"/>
    <property type="gene ID" value="ENSAPLG00000024995.1"/>
</dbReference>
<dbReference type="PANTHER" id="PTHR46987:SF6">
    <property type="entry name" value="R-SPONDIN-4"/>
    <property type="match status" value="1"/>
</dbReference>